<comment type="similarity">
    <text evidence="2">Belongs to the CorA metal ion transporter (MIT) (TC 1.A.35) family.</text>
</comment>
<dbReference type="OrthoDB" id="9803416at2"/>
<evidence type="ECO:0000256" key="8">
    <source>
        <dbReference type="SAM" id="Phobius"/>
    </source>
</evidence>
<dbReference type="SUPFAM" id="SSF144083">
    <property type="entry name" value="Magnesium transport protein CorA, transmembrane region"/>
    <property type="match status" value="1"/>
</dbReference>
<comment type="subcellular location">
    <subcellularLocation>
        <location evidence="1">Cell membrane</location>
        <topology evidence="1">Multi-pass membrane protein</topology>
    </subcellularLocation>
</comment>
<evidence type="ECO:0000256" key="2">
    <source>
        <dbReference type="ARBA" id="ARBA00009765"/>
    </source>
</evidence>
<dbReference type="GO" id="GO:0050897">
    <property type="term" value="F:cobalt ion binding"/>
    <property type="evidence" value="ECO:0007669"/>
    <property type="project" value="TreeGrafter"/>
</dbReference>
<dbReference type="Proteomes" id="UP000305778">
    <property type="component" value="Unassembled WGS sequence"/>
</dbReference>
<feature type="transmembrane region" description="Helical" evidence="8">
    <location>
        <begin position="268"/>
        <end position="286"/>
    </location>
</feature>
<keyword evidence="5 8" id="KW-0812">Transmembrane</keyword>
<proteinExistence type="inferred from homology"/>
<sequence>MALTRLYKDGVLELKDFPVQDISDHLEDPASVVWLDLCRPSSEDFAMIQEEFGLHELALEDARHPHQRPKLDHYRTHQFISAYATAIDPDTAELTTSEIAVFVTERAVITIRTDDGFAMEEVLARWDDSPDLAEHGVGFLVHGLLDYVVDGHFDAVQRLDGYIEALEDLLFDEGRHEIRTVQRRCYELRKSLVRLRRVVLPMREVVNALMRPGMHVVDEPLTPYYQDVYDHVLRVTEWTESLREMVTTVLETNLTVQGNSMNLIMKKVTSWAAIIAVPTAVTGFYGQNVPYPGFSQQWGFVTSTAAIVILSLLLYVSFKLKDWI</sequence>
<keyword evidence="3" id="KW-0813">Transport</keyword>
<dbReference type="SUPFAM" id="SSF143865">
    <property type="entry name" value="CorA soluble domain-like"/>
    <property type="match status" value="1"/>
</dbReference>
<dbReference type="InterPro" id="IPR002523">
    <property type="entry name" value="MgTranspt_CorA/ZnTranspt_ZntB"/>
</dbReference>
<dbReference type="Gene3D" id="3.30.460.20">
    <property type="entry name" value="CorA soluble domain-like"/>
    <property type="match status" value="1"/>
</dbReference>
<comment type="caution">
    <text evidence="9">The sequence shown here is derived from an EMBL/GenBank/DDBJ whole genome shotgun (WGS) entry which is preliminary data.</text>
</comment>
<dbReference type="AlphaFoldDB" id="A0A4U0SM64"/>
<keyword evidence="6 8" id="KW-1133">Transmembrane helix</keyword>
<dbReference type="PANTHER" id="PTHR46494">
    <property type="entry name" value="CORA FAMILY METAL ION TRANSPORTER (EUROFUNG)"/>
    <property type="match status" value="1"/>
</dbReference>
<dbReference type="EMBL" id="SUMC01000010">
    <property type="protein sequence ID" value="TKA11010.1"/>
    <property type="molecule type" value="Genomic_DNA"/>
</dbReference>
<evidence type="ECO:0000313" key="9">
    <source>
        <dbReference type="EMBL" id="TKA11010.1"/>
    </source>
</evidence>
<reference evidence="9 10" key="1">
    <citation type="submission" date="2019-04" db="EMBL/GenBank/DDBJ databases">
        <title>Streptomyces oryziradicis sp. nov., a novel actinomycete isolated from rhizosphere soil of rice (Oryza sativa L.).</title>
        <authorList>
            <person name="Li C."/>
        </authorList>
    </citation>
    <scope>NUCLEOTIDE SEQUENCE [LARGE SCALE GENOMIC DNA]</scope>
    <source>
        <strain evidence="9 10">NEAU-C40</strain>
    </source>
</reference>
<evidence type="ECO:0000256" key="3">
    <source>
        <dbReference type="ARBA" id="ARBA00022448"/>
    </source>
</evidence>
<dbReference type="GO" id="GO:0015095">
    <property type="term" value="F:magnesium ion transmembrane transporter activity"/>
    <property type="evidence" value="ECO:0007669"/>
    <property type="project" value="TreeGrafter"/>
</dbReference>
<dbReference type="GO" id="GO:0015087">
    <property type="term" value="F:cobalt ion transmembrane transporter activity"/>
    <property type="evidence" value="ECO:0007669"/>
    <property type="project" value="TreeGrafter"/>
</dbReference>
<keyword evidence="7 8" id="KW-0472">Membrane</keyword>
<evidence type="ECO:0000256" key="4">
    <source>
        <dbReference type="ARBA" id="ARBA00022475"/>
    </source>
</evidence>
<dbReference type="InterPro" id="IPR045863">
    <property type="entry name" value="CorA_TM1_TM2"/>
</dbReference>
<dbReference type="CDD" id="cd12822">
    <property type="entry name" value="TmCorA-like"/>
    <property type="match status" value="1"/>
</dbReference>
<evidence type="ECO:0000256" key="1">
    <source>
        <dbReference type="ARBA" id="ARBA00004651"/>
    </source>
</evidence>
<evidence type="ECO:0000256" key="7">
    <source>
        <dbReference type="ARBA" id="ARBA00023136"/>
    </source>
</evidence>
<dbReference type="InterPro" id="IPR045861">
    <property type="entry name" value="CorA_cytoplasmic_dom"/>
</dbReference>
<dbReference type="PANTHER" id="PTHR46494:SF1">
    <property type="entry name" value="CORA FAMILY METAL ION TRANSPORTER (EUROFUNG)"/>
    <property type="match status" value="1"/>
</dbReference>
<name>A0A4U0SM64_9ACTN</name>
<keyword evidence="10" id="KW-1185">Reference proteome</keyword>
<organism evidence="9 10">
    <name type="scientific">Actinacidiphila oryziradicis</name>
    <dbReference type="NCBI Taxonomy" id="2571141"/>
    <lineage>
        <taxon>Bacteria</taxon>
        <taxon>Bacillati</taxon>
        <taxon>Actinomycetota</taxon>
        <taxon>Actinomycetes</taxon>
        <taxon>Kitasatosporales</taxon>
        <taxon>Streptomycetaceae</taxon>
        <taxon>Actinacidiphila</taxon>
    </lineage>
</organism>
<gene>
    <name evidence="9" type="ORF">FCI23_13695</name>
</gene>
<evidence type="ECO:0000256" key="6">
    <source>
        <dbReference type="ARBA" id="ARBA00022989"/>
    </source>
</evidence>
<dbReference type="RefSeq" id="WP_136723828.1">
    <property type="nucleotide sequence ID" value="NZ_SUMC01000010.1"/>
</dbReference>
<keyword evidence="4" id="KW-1003">Cell membrane</keyword>
<accession>A0A4U0SM64</accession>
<protein>
    <submittedName>
        <fullName evidence="9">Magnesium transporter</fullName>
    </submittedName>
</protein>
<dbReference type="GO" id="GO:0000287">
    <property type="term" value="F:magnesium ion binding"/>
    <property type="evidence" value="ECO:0007669"/>
    <property type="project" value="TreeGrafter"/>
</dbReference>
<dbReference type="Pfam" id="PF01544">
    <property type="entry name" value="CorA"/>
    <property type="match status" value="1"/>
</dbReference>
<evidence type="ECO:0000313" key="10">
    <source>
        <dbReference type="Proteomes" id="UP000305778"/>
    </source>
</evidence>
<dbReference type="GO" id="GO:0005886">
    <property type="term" value="C:plasma membrane"/>
    <property type="evidence" value="ECO:0007669"/>
    <property type="project" value="UniProtKB-SubCell"/>
</dbReference>
<evidence type="ECO:0000256" key="5">
    <source>
        <dbReference type="ARBA" id="ARBA00022692"/>
    </source>
</evidence>
<dbReference type="Gene3D" id="1.20.58.340">
    <property type="entry name" value="Magnesium transport protein CorA, transmembrane region"/>
    <property type="match status" value="2"/>
</dbReference>
<feature type="transmembrane region" description="Helical" evidence="8">
    <location>
        <begin position="298"/>
        <end position="318"/>
    </location>
</feature>